<keyword evidence="3" id="KW-1185">Reference proteome</keyword>
<sequence length="117" mass="12965">MEEKSEPVDPFRNVTECAVVRPFLYPDDVEKSKNYIKNLVDFDDEVPNLKIDVLKMENDDTLNALDGSPLLDQVVDASCKTLPLTDPTYGHNDDGPISPLPNQVDDVSCKTLSSSPL</sequence>
<dbReference type="AlphaFoldDB" id="A0A9Q1LC53"/>
<comment type="caution">
    <text evidence="2">The sequence shown here is derived from an EMBL/GenBank/DDBJ whole genome shotgun (WGS) entry which is preliminary data.</text>
</comment>
<dbReference type="EMBL" id="JAJAGQ010000020">
    <property type="protein sequence ID" value="KAJ8532917.1"/>
    <property type="molecule type" value="Genomic_DNA"/>
</dbReference>
<gene>
    <name evidence="2" type="ORF">K7X08_015806</name>
</gene>
<organism evidence="2 3">
    <name type="scientific">Anisodus acutangulus</name>
    <dbReference type="NCBI Taxonomy" id="402998"/>
    <lineage>
        <taxon>Eukaryota</taxon>
        <taxon>Viridiplantae</taxon>
        <taxon>Streptophyta</taxon>
        <taxon>Embryophyta</taxon>
        <taxon>Tracheophyta</taxon>
        <taxon>Spermatophyta</taxon>
        <taxon>Magnoliopsida</taxon>
        <taxon>eudicotyledons</taxon>
        <taxon>Gunneridae</taxon>
        <taxon>Pentapetalae</taxon>
        <taxon>asterids</taxon>
        <taxon>lamiids</taxon>
        <taxon>Solanales</taxon>
        <taxon>Solanaceae</taxon>
        <taxon>Solanoideae</taxon>
        <taxon>Hyoscyameae</taxon>
        <taxon>Anisodus</taxon>
    </lineage>
</organism>
<protein>
    <submittedName>
        <fullName evidence="2">Uncharacterized protein</fullName>
    </submittedName>
</protein>
<dbReference type="Proteomes" id="UP001152561">
    <property type="component" value="Unassembled WGS sequence"/>
</dbReference>
<evidence type="ECO:0000313" key="3">
    <source>
        <dbReference type="Proteomes" id="UP001152561"/>
    </source>
</evidence>
<reference evidence="3" key="1">
    <citation type="journal article" date="2023" name="Proc. Natl. Acad. Sci. U.S.A.">
        <title>Genomic and structural basis for evolution of tropane alkaloid biosynthesis.</title>
        <authorList>
            <person name="Wanga Y.-J."/>
            <person name="Taina T."/>
            <person name="Yua J.-Y."/>
            <person name="Lia J."/>
            <person name="Xua B."/>
            <person name="Chenc J."/>
            <person name="D'Auriad J.C."/>
            <person name="Huanga J.-P."/>
            <person name="Huanga S.-X."/>
        </authorList>
    </citation>
    <scope>NUCLEOTIDE SEQUENCE [LARGE SCALE GENOMIC DNA]</scope>
    <source>
        <strain evidence="3">cv. KIB-2019</strain>
    </source>
</reference>
<proteinExistence type="predicted"/>
<feature type="region of interest" description="Disordered" evidence="1">
    <location>
        <begin position="82"/>
        <end position="117"/>
    </location>
</feature>
<accession>A0A9Q1LC53</accession>
<name>A0A9Q1LC53_9SOLA</name>
<evidence type="ECO:0000256" key="1">
    <source>
        <dbReference type="SAM" id="MobiDB-lite"/>
    </source>
</evidence>
<evidence type="ECO:0000313" key="2">
    <source>
        <dbReference type="EMBL" id="KAJ8532917.1"/>
    </source>
</evidence>